<feature type="transmembrane region" description="Helical" evidence="2">
    <location>
        <begin position="49"/>
        <end position="70"/>
    </location>
</feature>
<accession>A0A3L9L5Y4</accession>
<comment type="caution">
    <text evidence="3">The sequence shown here is derived from an EMBL/GenBank/DDBJ whole genome shotgun (WGS) entry which is preliminary data.</text>
</comment>
<dbReference type="AlphaFoldDB" id="A0A3L9L5Y4"/>
<feature type="compositionally biased region" description="Polar residues" evidence="1">
    <location>
        <begin position="1"/>
        <end position="21"/>
    </location>
</feature>
<evidence type="ECO:0000256" key="2">
    <source>
        <dbReference type="SAM" id="Phobius"/>
    </source>
</evidence>
<dbReference type="RefSeq" id="WP_121864068.1">
    <property type="nucleotide sequence ID" value="NZ_RDEX01000001.1"/>
</dbReference>
<sequence length="125" mass="13652">MSSSNQSAEDPRARQQTQQYTPPAGRWEYVPGSPQDAQRYAEASRSTDLSLILGILGVTVLPFLGPFALWQATKAEELGGRATAGKVLGWVGIVMLVLMVVWLVLIFTLWGVMFTQIVNEGVVNT</sequence>
<proteinExistence type="predicted"/>
<gene>
    <name evidence="3" type="ORF">EAE32_02355</name>
</gene>
<feature type="transmembrane region" description="Helical" evidence="2">
    <location>
        <begin position="90"/>
        <end position="112"/>
    </location>
</feature>
<evidence type="ECO:0000313" key="3">
    <source>
        <dbReference type="EMBL" id="RLY94095.1"/>
    </source>
</evidence>
<dbReference type="Proteomes" id="UP000277871">
    <property type="component" value="Unassembled WGS sequence"/>
</dbReference>
<keyword evidence="2" id="KW-0812">Transmembrane</keyword>
<keyword evidence="2" id="KW-1133">Transmembrane helix</keyword>
<name>A0A3L9L5Y4_9MICC</name>
<evidence type="ECO:0000256" key="1">
    <source>
        <dbReference type="SAM" id="MobiDB-lite"/>
    </source>
</evidence>
<dbReference type="EMBL" id="RDEX01000001">
    <property type="protein sequence ID" value="RLY94095.1"/>
    <property type="molecule type" value="Genomic_DNA"/>
</dbReference>
<feature type="region of interest" description="Disordered" evidence="1">
    <location>
        <begin position="1"/>
        <end position="32"/>
    </location>
</feature>
<evidence type="ECO:0000313" key="4">
    <source>
        <dbReference type="Proteomes" id="UP000277871"/>
    </source>
</evidence>
<keyword evidence="2" id="KW-0472">Membrane</keyword>
<organism evidence="3 4">
    <name type="scientific">Kocuria tytonicola</name>
    <dbReference type="NCBI Taxonomy" id="2055946"/>
    <lineage>
        <taxon>Bacteria</taxon>
        <taxon>Bacillati</taxon>
        <taxon>Actinomycetota</taxon>
        <taxon>Actinomycetes</taxon>
        <taxon>Micrococcales</taxon>
        <taxon>Micrococcaceae</taxon>
        <taxon>Kocuria</taxon>
    </lineage>
</organism>
<keyword evidence="4" id="KW-1185">Reference proteome</keyword>
<protein>
    <submittedName>
        <fullName evidence="3">DUF4190 domain-containing protein</fullName>
    </submittedName>
</protein>
<reference evidence="3 4" key="1">
    <citation type="submission" date="2018-10" db="EMBL/GenBank/DDBJ databases">
        <title>Kocuria tytonicola, new bacteria from the preen glands of American barn owls (Tyto furcata).</title>
        <authorList>
            <person name="Braun M.S."/>
            <person name="Wang E."/>
            <person name="Zimmermann S."/>
            <person name="Boutin S."/>
            <person name="Wagner H."/>
            <person name="Wink M."/>
        </authorList>
    </citation>
    <scope>NUCLEOTIDE SEQUENCE [LARGE SCALE GENOMIC DNA]</scope>
    <source>
        <strain evidence="3 4">473</strain>
    </source>
</reference>